<dbReference type="OrthoDB" id="9810906at2"/>
<evidence type="ECO:0000313" key="4">
    <source>
        <dbReference type="Proteomes" id="UP000198565"/>
    </source>
</evidence>
<keyword evidence="4" id="KW-1185">Reference proteome</keyword>
<evidence type="ECO:0000313" key="3">
    <source>
        <dbReference type="EMBL" id="SFM27196.1"/>
    </source>
</evidence>
<dbReference type="AlphaFoldDB" id="A0A1I4PI17"/>
<evidence type="ECO:0000259" key="2">
    <source>
        <dbReference type="SMART" id="SM00854"/>
    </source>
</evidence>
<name>A0A1I4PI17_9BACI</name>
<dbReference type="PANTHER" id="PTHR33393:SF11">
    <property type="entry name" value="POLYGLUTAMINE SYNTHESIS ACCESSORY PROTEIN RV0574C-RELATED"/>
    <property type="match status" value="1"/>
</dbReference>
<reference evidence="4" key="1">
    <citation type="submission" date="2016-10" db="EMBL/GenBank/DDBJ databases">
        <authorList>
            <person name="Varghese N."/>
            <person name="Submissions S."/>
        </authorList>
    </citation>
    <scope>NUCLEOTIDE SEQUENCE [LARGE SCALE GENOMIC DNA]</scope>
    <source>
        <strain evidence="4">CGMCC 1.4250</strain>
    </source>
</reference>
<dbReference type="InterPro" id="IPR029052">
    <property type="entry name" value="Metallo-depent_PP-like"/>
</dbReference>
<dbReference type="Gene3D" id="3.60.21.10">
    <property type="match status" value="1"/>
</dbReference>
<proteinExistence type="inferred from homology"/>
<dbReference type="RefSeq" id="WP_091485114.1">
    <property type="nucleotide sequence ID" value="NZ_FOTR01000011.1"/>
</dbReference>
<dbReference type="PANTHER" id="PTHR33393">
    <property type="entry name" value="POLYGLUTAMINE SYNTHESIS ACCESSORY PROTEIN RV0574C-RELATED"/>
    <property type="match status" value="1"/>
</dbReference>
<dbReference type="SUPFAM" id="SSF56300">
    <property type="entry name" value="Metallo-dependent phosphatases"/>
    <property type="match status" value="1"/>
</dbReference>
<dbReference type="CDD" id="cd07381">
    <property type="entry name" value="MPP_CapA"/>
    <property type="match status" value="1"/>
</dbReference>
<protein>
    <submittedName>
        <fullName evidence="3">Poly-gamma-glutamate synthesis protein (Capsule biosynthesis protein)</fullName>
    </submittedName>
</protein>
<dbReference type="InterPro" id="IPR019079">
    <property type="entry name" value="Capsule_synth_CapA"/>
</dbReference>
<sequence>MSQTRSFRLGATGDILLHLRLIEKAKQENDQFNFTPQMENVRDLFNETDLNIVNQESIIGGEKIGYSDFPKFNSPAEISDTLKEFGVDMVTIANNHTLDKGEEGIYESIKNWEKSNLPYVGAYKSEEDFNTLRVIHKNGLRIGFVSITKRMAGVKVPQGKPWIIDSFDNANVVKICKRLRKIKTRKLVDVLIVSCHFGKEYHFIPTADQQEISKSIADAGADVILGHHPHVLQPMEYLFDSRGWDTFVAYSLGNFFSGQKGVFRQIGGFLNIGIEKPDDNSPIKFTDPTFTLTFTDMYDGFKMHKLSEYMAENKTIKTHMGEFSSEEAFEKMKSVVTKWMPELKVK</sequence>
<organism evidence="3 4">
    <name type="scientific">Gracilibacillus orientalis</name>
    <dbReference type="NCBI Taxonomy" id="334253"/>
    <lineage>
        <taxon>Bacteria</taxon>
        <taxon>Bacillati</taxon>
        <taxon>Bacillota</taxon>
        <taxon>Bacilli</taxon>
        <taxon>Bacillales</taxon>
        <taxon>Bacillaceae</taxon>
        <taxon>Gracilibacillus</taxon>
    </lineage>
</organism>
<gene>
    <name evidence="3" type="ORF">SAMN04487943_11177</name>
</gene>
<dbReference type="Proteomes" id="UP000198565">
    <property type="component" value="Unassembled WGS sequence"/>
</dbReference>
<evidence type="ECO:0000256" key="1">
    <source>
        <dbReference type="ARBA" id="ARBA00005662"/>
    </source>
</evidence>
<dbReference type="STRING" id="334253.SAMN04487943_11177"/>
<dbReference type="SMART" id="SM00854">
    <property type="entry name" value="PGA_cap"/>
    <property type="match status" value="1"/>
</dbReference>
<dbReference type="EMBL" id="FOTR01000011">
    <property type="protein sequence ID" value="SFM27196.1"/>
    <property type="molecule type" value="Genomic_DNA"/>
</dbReference>
<dbReference type="Pfam" id="PF09587">
    <property type="entry name" value="PGA_cap"/>
    <property type="match status" value="1"/>
</dbReference>
<dbReference type="InterPro" id="IPR052169">
    <property type="entry name" value="CW_Biosynth-Accessory"/>
</dbReference>
<comment type="similarity">
    <text evidence="1">Belongs to the CapA family.</text>
</comment>
<accession>A0A1I4PI17</accession>
<feature type="domain" description="Capsule synthesis protein CapA" evidence="2">
    <location>
        <begin position="8"/>
        <end position="259"/>
    </location>
</feature>